<accession>A0AAC9N6F4</accession>
<evidence type="ECO:0000313" key="4">
    <source>
        <dbReference type="Proteomes" id="UP000175968"/>
    </source>
</evidence>
<dbReference type="Proteomes" id="UP000175968">
    <property type="component" value="Chromosome"/>
</dbReference>
<evidence type="ECO:0000313" key="3">
    <source>
        <dbReference type="EMBL" id="AOW10317.1"/>
    </source>
</evidence>
<organism evidence="3 4">
    <name type="scientific">Flavobacterium gilvum</name>
    <dbReference type="NCBI Taxonomy" id="1492737"/>
    <lineage>
        <taxon>Bacteria</taxon>
        <taxon>Pseudomonadati</taxon>
        <taxon>Bacteroidota</taxon>
        <taxon>Flavobacteriia</taxon>
        <taxon>Flavobacteriales</taxon>
        <taxon>Flavobacteriaceae</taxon>
        <taxon>Flavobacterium</taxon>
    </lineage>
</organism>
<dbReference type="InterPro" id="IPR012341">
    <property type="entry name" value="6hp_glycosidase-like_sf"/>
</dbReference>
<evidence type="ECO:0000259" key="2">
    <source>
        <dbReference type="Pfam" id="PF22124"/>
    </source>
</evidence>
<name>A0AAC9N6F4_9FLAO</name>
<feature type="domain" description="Glycosyl hydrolase family 95 catalytic" evidence="2">
    <location>
        <begin position="290"/>
        <end position="632"/>
    </location>
</feature>
<dbReference type="RefSeq" id="WP_070261853.1">
    <property type="nucleotide sequence ID" value="NZ_CP017479.1"/>
</dbReference>
<dbReference type="PANTHER" id="PTHR31084">
    <property type="entry name" value="ALPHA-L-FUCOSIDASE 2"/>
    <property type="match status" value="1"/>
</dbReference>
<evidence type="ECO:0000256" key="1">
    <source>
        <dbReference type="SAM" id="SignalP"/>
    </source>
</evidence>
<dbReference type="SUPFAM" id="SSF48208">
    <property type="entry name" value="Six-hairpin glycosidases"/>
    <property type="match status" value="1"/>
</dbReference>
<dbReference type="Gene3D" id="1.50.10.10">
    <property type="match status" value="1"/>
</dbReference>
<dbReference type="EMBL" id="CP017479">
    <property type="protein sequence ID" value="AOW10317.1"/>
    <property type="molecule type" value="Genomic_DNA"/>
</dbReference>
<gene>
    <name evidence="3" type="ORF">EM308_12830</name>
</gene>
<protein>
    <recommendedName>
        <fullName evidence="2">Glycosyl hydrolase family 95 catalytic domain-containing protein</fullName>
    </recommendedName>
</protein>
<dbReference type="AlphaFoldDB" id="A0AAC9N6F4"/>
<dbReference type="InterPro" id="IPR008928">
    <property type="entry name" value="6-hairpin_glycosidase_sf"/>
</dbReference>
<dbReference type="GO" id="GO:0005975">
    <property type="term" value="P:carbohydrate metabolic process"/>
    <property type="evidence" value="ECO:0007669"/>
    <property type="project" value="InterPro"/>
</dbReference>
<feature type="chain" id="PRO_5042289821" description="Glycosyl hydrolase family 95 catalytic domain-containing protein" evidence="1">
    <location>
        <begin position="30"/>
        <end position="731"/>
    </location>
</feature>
<feature type="signal peptide" evidence="1">
    <location>
        <begin position="1"/>
        <end position="29"/>
    </location>
</feature>
<dbReference type="PANTHER" id="PTHR31084:SF0">
    <property type="entry name" value="ALPHA-L-FUCOSIDASE 2"/>
    <property type="match status" value="1"/>
</dbReference>
<keyword evidence="4" id="KW-1185">Reference proteome</keyword>
<dbReference type="GO" id="GO:0004560">
    <property type="term" value="F:alpha-L-fucosidase activity"/>
    <property type="evidence" value="ECO:0007669"/>
    <property type="project" value="TreeGrafter"/>
</dbReference>
<reference evidence="3 4" key="1">
    <citation type="submission" date="2016-10" db="EMBL/GenBank/DDBJ databases">
        <title>Flavobacterium gilvum sp. nov., isolated from stream water.</title>
        <authorList>
            <person name="Shin S.-K."/>
            <person name="Cho Y.-J."/>
            <person name="Yi H."/>
        </authorList>
    </citation>
    <scope>NUCLEOTIDE SEQUENCE [LARGE SCALE GENOMIC DNA]</scope>
    <source>
        <strain evidence="3 4">EM1308</strain>
    </source>
</reference>
<proteinExistence type="predicted"/>
<dbReference type="KEGG" id="fgl:EM308_12830"/>
<dbReference type="Pfam" id="PF22124">
    <property type="entry name" value="Glyco_hydro_95_cat"/>
    <property type="match status" value="1"/>
</dbReference>
<keyword evidence="1" id="KW-0732">Signal</keyword>
<sequence length="731" mass="82238">MKRFAICIKKGLCFVFLSGITLMNSALFAQSKSAKEIVGKYQNVFTKPPSRIPSNVSVDAPLLGNGFTTVAIAGTPELQNYYLARNDFWRLKSGYDNAFPTVLGNLKINIPKLEGAAYKVTQNLYNATTITQLSKDDLFVEIQSIVAEKNDCMIIDIINKGKSNIEGKVLLEVCKTKTHQFPDTLAEGSRDGLQWIQRGFVKDVDIKTIAVAAVKILGNPTGTFTVLPGQKVTLVCAFSSNFKSNDGLKTVQQEVKKISEKVISKIRQEHEAWWDHFWNESYVTIGDSIIESQYYKSQYNIASCSRDPKFPPGIFGWVTKDIPAWNGDYHLNYNYSAPFYALYSSNHLLQAKPYEAPLLDFIPRGKVYSEKLTSIPNGILYPVGIGPLGIETVRTKPDDALFLGQKSNTAYCATNLAAMFYRTYDKEYAKRVYPFVKATAIFWQHYLKKDGNRYIIENDAIHEGTYGTVNPILSLGLVPMVLKTAIDMSVLLGVDGDLRSDWKDKADHISKYTTQVRNGKTVFRYSEKGTDWWNDNTLGIQQIYPAGQIGLDSDPKLLEIAHNTIDEMHRWKDFNGSNSFFPAAVRIGYDSETILKNLREYSLHTYSNGFQLNNPHGIENCSTVPNTINEMLCMSNQNVLRVFPVWPKEKEALFANIRSEGAFLVSSELKNKVVVYIKIHSDKGRECVLQNPWPGQELLIKSNKKADVTKKGDRVTIPTVEGEELVITPLN</sequence>
<dbReference type="InterPro" id="IPR054363">
    <property type="entry name" value="GH95_cat"/>
</dbReference>